<organism evidence="2 3">
    <name type="scientific">Golovinomyces cichoracearum</name>
    <dbReference type="NCBI Taxonomy" id="62708"/>
    <lineage>
        <taxon>Eukaryota</taxon>
        <taxon>Fungi</taxon>
        <taxon>Dikarya</taxon>
        <taxon>Ascomycota</taxon>
        <taxon>Pezizomycotina</taxon>
        <taxon>Leotiomycetes</taxon>
        <taxon>Erysiphales</taxon>
        <taxon>Erysiphaceae</taxon>
        <taxon>Golovinomyces</taxon>
    </lineage>
</organism>
<dbReference type="Proteomes" id="UP000285405">
    <property type="component" value="Unassembled WGS sequence"/>
</dbReference>
<feature type="chain" id="PRO_5019210411" evidence="1">
    <location>
        <begin position="17"/>
        <end position="55"/>
    </location>
</feature>
<keyword evidence="1" id="KW-0732">Signal</keyword>
<name>A0A420J457_9PEZI</name>
<evidence type="ECO:0000313" key="2">
    <source>
        <dbReference type="EMBL" id="RKF81589.1"/>
    </source>
</evidence>
<dbReference type="AlphaFoldDB" id="A0A420J457"/>
<evidence type="ECO:0000313" key="3">
    <source>
        <dbReference type="Proteomes" id="UP000285405"/>
    </source>
</evidence>
<feature type="signal peptide" evidence="1">
    <location>
        <begin position="1"/>
        <end position="16"/>
    </location>
</feature>
<gene>
    <name evidence="2" type="ORF">GcC1_024034</name>
</gene>
<dbReference type="EMBL" id="MCBR01002448">
    <property type="protein sequence ID" value="RKF81589.1"/>
    <property type="molecule type" value="Genomic_DNA"/>
</dbReference>
<comment type="caution">
    <text evidence="2">The sequence shown here is derived from an EMBL/GenBank/DDBJ whole genome shotgun (WGS) entry which is preliminary data.</text>
</comment>
<evidence type="ECO:0000256" key="1">
    <source>
        <dbReference type="SAM" id="SignalP"/>
    </source>
</evidence>
<accession>A0A420J457</accession>
<sequence>MCRIALKIALITSALTLRQVLEKILVGILKQKSISRYQGIMIDSGVARFYTASFQ</sequence>
<protein>
    <submittedName>
        <fullName evidence="2">Uncharacterized protein</fullName>
    </submittedName>
</protein>
<proteinExistence type="predicted"/>
<reference evidence="2 3" key="1">
    <citation type="journal article" date="2018" name="BMC Genomics">
        <title>Comparative genome analyses reveal sequence features reflecting distinct modes of host-adaptation between dicot and monocot powdery mildew.</title>
        <authorList>
            <person name="Wu Y."/>
            <person name="Ma X."/>
            <person name="Pan Z."/>
            <person name="Kale S.D."/>
            <person name="Song Y."/>
            <person name="King H."/>
            <person name="Zhang Q."/>
            <person name="Presley C."/>
            <person name="Deng X."/>
            <person name="Wei C.I."/>
            <person name="Xiao S."/>
        </authorList>
    </citation>
    <scope>NUCLEOTIDE SEQUENCE [LARGE SCALE GENOMIC DNA]</scope>
    <source>
        <strain evidence="2">UCSC1</strain>
    </source>
</reference>